<dbReference type="PANTHER" id="PTHR42879:SF6">
    <property type="entry name" value="NADPH-DEPENDENT REDUCTASE BACG"/>
    <property type="match status" value="1"/>
</dbReference>
<dbReference type="PANTHER" id="PTHR42879">
    <property type="entry name" value="3-OXOACYL-(ACYL-CARRIER-PROTEIN) REDUCTASE"/>
    <property type="match status" value="1"/>
</dbReference>
<dbReference type="InterPro" id="IPR036291">
    <property type="entry name" value="NAD(P)-bd_dom_sf"/>
</dbReference>
<accession>A0A381PV96</accession>
<evidence type="ECO:0008006" key="3">
    <source>
        <dbReference type="Google" id="ProtNLM"/>
    </source>
</evidence>
<gene>
    <name evidence="2" type="ORF">METZ01_LOCUS23418</name>
</gene>
<comment type="similarity">
    <text evidence="1">Belongs to the short-chain dehydrogenases/reductases (SDR) family.</text>
</comment>
<sequence length="261" mass="28217">MDVSLVGKKALVGGSSKGIGYGIAKQLAESGASVCLMARDVKKMKEIVQTLPSTNSQEHSYLAVDFSDFKSFKNIIEDYLKSNHIDILINNTQGVPAGDSLSKSIDDYQIAFDVLFKCVVHTSAIALKRMKDKGWGRIINLTSISVKEPLNYLVLSNTIRAAVVTWGKSLSVDLAPFGITVNSIITGFIDTEHLAHLNKQKSKNLNIPVSEILDGIKKSIPSNRLGKPSEMGELATFLASDKASYITGTAIPIDGGFLRSI</sequence>
<proteinExistence type="inferred from homology"/>
<organism evidence="2">
    <name type="scientific">marine metagenome</name>
    <dbReference type="NCBI Taxonomy" id="408172"/>
    <lineage>
        <taxon>unclassified sequences</taxon>
        <taxon>metagenomes</taxon>
        <taxon>ecological metagenomes</taxon>
    </lineage>
</organism>
<evidence type="ECO:0000313" key="2">
    <source>
        <dbReference type="EMBL" id="SUZ70564.1"/>
    </source>
</evidence>
<protein>
    <recommendedName>
        <fullName evidence="3">Short-chain dehydrogenase</fullName>
    </recommendedName>
</protein>
<dbReference type="PRINTS" id="PR00081">
    <property type="entry name" value="GDHRDH"/>
</dbReference>
<dbReference type="SUPFAM" id="SSF51735">
    <property type="entry name" value="NAD(P)-binding Rossmann-fold domains"/>
    <property type="match status" value="1"/>
</dbReference>
<dbReference type="Gene3D" id="3.40.50.720">
    <property type="entry name" value="NAD(P)-binding Rossmann-like Domain"/>
    <property type="match status" value="1"/>
</dbReference>
<evidence type="ECO:0000256" key="1">
    <source>
        <dbReference type="ARBA" id="ARBA00006484"/>
    </source>
</evidence>
<dbReference type="EMBL" id="UINC01001094">
    <property type="protein sequence ID" value="SUZ70564.1"/>
    <property type="molecule type" value="Genomic_DNA"/>
</dbReference>
<reference evidence="2" key="1">
    <citation type="submission" date="2018-05" db="EMBL/GenBank/DDBJ databases">
        <authorList>
            <person name="Lanie J.A."/>
            <person name="Ng W.-L."/>
            <person name="Kazmierczak K.M."/>
            <person name="Andrzejewski T.M."/>
            <person name="Davidsen T.M."/>
            <person name="Wayne K.J."/>
            <person name="Tettelin H."/>
            <person name="Glass J.I."/>
            <person name="Rusch D."/>
            <person name="Podicherti R."/>
            <person name="Tsui H.-C.T."/>
            <person name="Winkler M.E."/>
        </authorList>
    </citation>
    <scope>NUCLEOTIDE SEQUENCE</scope>
</reference>
<dbReference type="InterPro" id="IPR050259">
    <property type="entry name" value="SDR"/>
</dbReference>
<dbReference type="InterPro" id="IPR002347">
    <property type="entry name" value="SDR_fam"/>
</dbReference>
<name>A0A381PV96_9ZZZZ</name>
<dbReference type="AlphaFoldDB" id="A0A381PV96"/>
<dbReference type="Pfam" id="PF13561">
    <property type="entry name" value="adh_short_C2"/>
    <property type="match status" value="1"/>
</dbReference>